<evidence type="ECO:0000313" key="2">
    <source>
        <dbReference type="Proteomes" id="UP001238163"/>
    </source>
</evidence>
<dbReference type="AlphaFoldDB" id="A0AAE3VCY3"/>
<name>A0AAE3VCY3_9BACT</name>
<protein>
    <submittedName>
        <fullName evidence="1">Uncharacterized protein</fullName>
    </submittedName>
</protein>
<keyword evidence="2" id="KW-1185">Reference proteome</keyword>
<organism evidence="1 2">
    <name type="scientific">Oligosphaera ethanolica</name>
    <dbReference type="NCBI Taxonomy" id="760260"/>
    <lineage>
        <taxon>Bacteria</taxon>
        <taxon>Pseudomonadati</taxon>
        <taxon>Lentisphaerota</taxon>
        <taxon>Oligosphaeria</taxon>
        <taxon>Oligosphaerales</taxon>
        <taxon>Oligosphaeraceae</taxon>
        <taxon>Oligosphaera</taxon>
    </lineage>
</organism>
<dbReference type="EMBL" id="JAUSVL010000001">
    <property type="protein sequence ID" value="MDQ0288213.1"/>
    <property type="molecule type" value="Genomic_DNA"/>
</dbReference>
<comment type="caution">
    <text evidence="1">The sequence shown here is derived from an EMBL/GenBank/DDBJ whole genome shotgun (WGS) entry which is preliminary data.</text>
</comment>
<gene>
    <name evidence="1" type="ORF">J3R75_000320</name>
</gene>
<dbReference type="Proteomes" id="UP001238163">
    <property type="component" value="Unassembled WGS sequence"/>
</dbReference>
<evidence type="ECO:0000313" key="1">
    <source>
        <dbReference type="EMBL" id="MDQ0288213.1"/>
    </source>
</evidence>
<proteinExistence type="predicted"/>
<sequence>MKQIYRSLFLFTLILTAWTAMPTLLAQPTPAMYRGKFVRKEIRRTIIKPTFICTLTKGASPFVAFEFWEQHEITYFEVNIYQAMQEVVREKNADGLDVVKDFAPIPGQFIKDNDEIPRQEIQIKGLLANEKFSILGKEYVTDNKGRIYDLGQSILDLFDTMDTRSFELAISHATLGEQVITLTRNLISRQNPVIPGNNAASQYDILEAFGLNFTQQMQCGRDGLKVKVTTYGEITAGKRVAIVVDVTNSDSKPVSNLIARSFSRHQELNGKLFYFGLVTANQPVQSRRHLTLPPGVDGTSPFYKAFAGLSRHPWRKDQLFYVWLPVTDRPARFVRYVTIPTAVNAGQPLHLSIAFWDIIGAIPEKRQDLSLTIPAK</sequence>
<reference evidence="1" key="1">
    <citation type="submission" date="2023-07" db="EMBL/GenBank/DDBJ databases">
        <title>Genomic Encyclopedia of Type Strains, Phase IV (KMG-IV): sequencing the most valuable type-strain genomes for metagenomic binning, comparative biology and taxonomic classification.</title>
        <authorList>
            <person name="Goeker M."/>
        </authorList>
    </citation>
    <scope>NUCLEOTIDE SEQUENCE</scope>
    <source>
        <strain evidence="1">DSM 24202</strain>
    </source>
</reference>
<dbReference type="RefSeq" id="WP_307259493.1">
    <property type="nucleotide sequence ID" value="NZ_JAUSVL010000001.1"/>
</dbReference>
<accession>A0AAE3VCY3</accession>